<keyword evidence="2" id="KW-1185">Reference proteome</keyword>
<dbReference type="PaxDb" id="73239-Q7RLY2"/>
<dbReference type="AlphaFoldDB" id="Q7RLY2"/>
<reference evidence="1 2" key="1">
    <citation type="journal article" date="2002" name="Nature">
        <title>Genome sequence and comparative analysis of the model rodent malaria parasite Plasmodium yoelii yoelii.</title>
        <authorList>
            <person name="Carlton J.M."/>
            <person name="Angiuoli S.V."/>
            <person name="Suh B.B."/>
            <person name="Kooij T.W."/>
            <person name="Pertea M."/>
            <person name="Silva J.C."/>
            <person name="Ermolaeva M.D."/>
            <person name="Allen J.E."/>
            <person name="Selengut J.D."/>
            <person name="Koo H.L."/>
            <person name="Peterson J.D."/>
            <person name="Pop M."/>
            <person name="Kosack D.S."/>
            <person name="Shumway M.F."/>
            <person name="Bidwell S.L."/>
            <person name="Shallom S.J."/>
            <person name="van Aken S.E."/>
            <person name="Riedmuller S.B."/>
            <person name="Feldblyum T.V."/>
            <person name="Cho J.K."/>
            <person name="Quackenbush J."/>
            <person name="Sedegah M."/>
            <person name="Shoaibi A."/>
            <person name="Cummings L.M."/>
            <person name="Florens L."/>
            <person name="Yates J.R."/>
            <person name="Raine J.D."/>
            <person name="Sinden R.E."/>
            <person name="Harris M.A."/>
            <person name="Cunningham D.A."/>
            <person name="Preiser P.R."/>
            <person name="Bergman L.W."/>
            <person name="Vaidya A.B."/>
            <person name="van Lin L.H."/>
            <person name="Janse C.J."/>
            <person name="Waters A.P."/>
            <person name="Smith H.O."/>
            <person name="White O.R."/>
            <person name="Salzberg S.L."/>
            <person name="Venter J.C."/>
            <person name="Fraser C.M."/>
            <person name="Hoffman S.L."/>
            <person name="Gardner M.J."/>
            <person name="Carucci D.J."/>
        </authorList>
    </citation>
    <scope>NUCLEOTIDE SEQUENCE [LARGE SCALE GENOMIC DNA]</scope>
    <source>
        <strain evidence="1 2">17XNL</strain>
    </source>
</reference>
<comment type="caution">
    <text evidence="1">The sequence shown here is derived from an EMBL/GenBank/DDBJ whole genome shotgun (WGS) entry which is preliminary data.</text>
</comment>
<dbReference type="InParanoid" id="Q7RLY2"/>
<protein>
    <submittedName>
        <fullName evidence="1">Uncharacterized protein</fullName>
    </submittedName>
</protein>
<sequence>MQNLHAHKSSYIKVLLL</sequence>
<evidence type="ECO:0000313" key="2">
    <source>
        <dbReference type="Proteomes" id="UP000008553"/>
    </source>
</evidence>
<gene>
    <name evidence="1" type="ORF">PY02406</name>
</gene>
<proteinExistence type="predicted"/>
<evidence type="ECO:0000313" key="1">
    <source>
        <dbReference type="EMBL" id="EAA21849.1"/>
    </source>
</evidence>
<dbReference type="EMBL" id="AABL01000660">
    <property type="protein sequence ID" value="EAA21849.1"/>
    <property type="molecule type" value="Genomic_DNA"/>
</dbReference>
<dbReference type="Proteomes" id="UP000008553">
    <property type="component" value="Unassembled WGS sequence"/>
</dbReference>
<organism evidence="1 2">
    <name type="scientific">Plasmodium yoelii yoelii</name>
    <dbReference type="NCBI Taxonomy" id="73239"/>
    <lineage>
        <taxon>Eukaryota</taxon>
        <taxon>Sar</taxon>
        <taxon>Alveolata</taxon>
        <taxon>Apicomplexa</taxon>
        <taxon>Aconoidasida</taxon>
        <taxon>Haemosporida</taxon>
        <taxon>Plasmodiidae</taxon>
        <taxon>Plasmodium</taxon>
        <taxon>Plasmodium (Vinckeia)</taxon>
    </lineage>
</organism>
<name>Q7RLY2_PLAYO</name>
<accession>Q7RLY2</accession>